<keyword evidence="1" id="KW-0732">Signal</keyword>
<feature type="chain" id="PRO_5026806747" evidence="1">
    <location>
        <begin position="20"/>
        <end position="318"/>
    </location>
</feature>
<keyword evidence="2" id="KW-1185">Reference proteome</keyword>
<dbReference type="RefSeq" id="XP_028037318.1">
    <property type="nucleotide sequence ID" value="XM_028181517.1"/>
</dbReference>
<reference evidence="3" key="1">
    <citation type="submission" date="2025-08" db="UniProtKB">
        <authorList>
            <consortium name="RefSeq"/>
        </authorList>
    </citation>
    <scope>IDENTIFICATION</scope>
    <source>
        <tissue evidence="3">Silk gland</tissue>
    </source>
</reference>
<gene>
    <name evidence="3" type="primary">LOC114248309</name>
</gene>
<feature type="signal peptide" evidence="1">
    <location>
        <begin position="1"/>
        <end position="19"/>
    </location>
</feature>
<dbReference type="GeneID" id="114248309"/>
<evidence type="ECO:0000313" key="3">
    <source>
        <dbReference type="RefSeq" id="XP_028037318.1"/>
    </source>
</evidence>
<organism evidence="2 3">
    <name type="scientific">Bombyx mandarina</name>
    <name type="common">Wild silk moth</name>
    <name type="synonym">Wild silkworm</name>
    <dbReference type="NCBI Taxonomy" id="7092"/>
    <lineage>
        <taxon>Eukaryota</taxon>
        <taxon>Metazoa</taxon>
        <taxon>Ecdysozoa</taxon>
        <taxon>Arthropoda</taxon>
        <taxon>Hexapoda</taxon>
        <taxon>Insecta</taxon>
        <taxon>Pterygota</taxon>
        <taxon>Neoptera</taxon>
        <taxon>Endopterygota</taxon>
        <taxon>Lepidoptera</taxon>
        <taxon>Glossata</taxon>
        <taxon>Ditrysia</taxon>
        <taxon>Bombycoidea</taxon>
        <taxon>Bombycidae</taxon>
        <taxon>Bombycinae</taxon>
        <taxon>Bombyx</taxon>
    </lineage>
</organism>
<evidence type="ECO:0000256" key="1">
    <source>
        <dbReference type="SAM" id="SignalP"/>
    </source>
</evidence>
<dbReference type="KEGG" id="bman:114248309"/>
<dbReference type="AlphaFoldDB" id="A0A6J2K6S2"/>
<protein>
    <submittedName>
        <fullName evidence="3">Uncharacterized protein LOC114248309</fullName>
    </submittedName>
</protein>
<evidence type="ECO:0000313" key="2">
    <source>
        <dbReference type="Proteomes" id="UP000504629"/>
    </source>
</evidence>
<proteinExistence type="predicted"/>
<sequence length="318" mass="36927">MKLIYLLFVSLLKIKATEERLIEKNSKATTETKIFGAPVVRHTRDVFEEDALAEFSKEENEQIDQLTQSNGLKIRSYYKYNPMIIPVPVQQTRLTRGSISNVTTTKNSLNNSTEKTKVLIQRPIPKFDELDDEDDFQMNMDKTSNTFIDSNEHEDEDFNLDDYDFDVNHDEFIGSGKPLQPRTKNKDLEHHHVQTDSTEGKPQKVASEIKVKSKILPPINAVSSNKKQRHVTFKHNKENKVKFDEYYDDDDDVNRKEVKKYTDEIVDENYESGEPERGMSNRDVRSPWKIHKYVDKLSEKSPTATVMSKTLSIFPTFP</sequence>
<dbReference type="Proteomes" id="UP000504629">
    <property type="component" value="Unplaced"/>
</dbReference>
<accession>A0A6J2K6S2</accession>
<dbReference type="OrthoDB" id="7481275at2759"/>
<name>A0A6J2K6S2_BOMMA</name>